<reference evidence="2" key="1">
    <citation type="submission" date="2023-07" db="EMBL/GenBank/DDBJ databases">
        <title>30 novel species of actinomycetes from the DSMZ collection.</title>
        <authorList>
            <person name="Nouioui I."/>
        </authorList>
    </citation>
    <scope>NUCLEOTIDE SEQUENCE [LARGE SCALE GENOMIC DNA]</scope>
    <source>
        <strain evidence="2">DSM 40932</strain>
    </source>
</reference>
<sequence length="181" mass="20175">MTASFVLKELRDEERALYWSGTSEEFGTIEVRYPADGPVGSTTARARGSAIPTTHLIGWAIFQDKPRLTHARLQVEGEDAKLWRNRWAVSRKGRSLRMEYGGTEYRCRAVRRKRYVFTRPGLVVTVTQSGIAPKRRTILVVIDGSAEPVDLSLAVLFSGVNRSQLTLGGAFRAGFATVFNL</sequence>
<dbReference type="RefSeq" id="WP_311605656.1">
    <property type="nucleotide sequence ID" value="NZ_JAVRFG010000060.1"/>
</dbReference>
<organism evidence="1 2">
    <name type="scientific">Streptomyces stephensoniae</name>
    <dbReference type="NCBI Taxonomy" id="3375367"/>
    <lineage>
        <taxon>Bacteria</taxon>
        <taxon>Bacillati</taxon>
        <taxon>Actinomycetota</taxon>
        <taxon>Actinomycetes</taxon>
        <taxon>Kitasatosporales</taxon>
        <taxon>Streptomycetaceae</taxon>
        <taxon>Streptomyces</taxon>
    </lineage>
</organism>
<name>A0ABU2WB17_9ACTN</name>
<accession>A0ABU2WB17</accession>
<proteinExistence type="predicted"/>
<gene>
    <name evidence="1" type="ORF">RM717_30280</name>
</gene>
<comment type="caution">
    <text evidence="1">The sequence shown here is derived from an EMBL/GenBank/DDBJ whole genome shotgun (WGS) entry which is preliminary data.</text>
</comment>
<evidence type="ECO:0000313" key="2">
    <source>
        <dbReference type="Proteomes" id="UP001180556"/>
    </source>
</evidence>
<evidence type="ECO:0000313" key="1">
    <source>
        <dbReference type="EMBL" id="MDT0494789.1"/>
    </source>
</evidence>
<protein>
    <submittedName>
        <fullName evidence="1">Uncharacterized protein</fullName>
    </submittedName>
</protein>
<dbReference type="EMBL" id="JAVRFG010000060">
    <property type="protein sequence ID" value="MDT0494789.1"/>
    <property type="molecule type" value="Genomic_DNA"/>
</dbReference>
<dbReference type="Proteomes" id="UP001180556">
    <property type="component" value="Unassembled WGS sequence"/>
</dbReference>
<keyword evidence="2" id="KW-1185">Reference proteome</keyword>